<feature type="region of interest" description="Disordered" evidence="1">
    <location>
        <begin position="1"/>
        <end position="22"/>
    </location>
</feature>
<keyword evidence="2" id="KW-0472">Membrane</keyword>
<evidence type="ECO:0000256" key="2">
    <source>
        <dbReference type="SAM" id="Phobius"/>
    </source>
</evidence>
<evidence type="ECO:0000313" key="3">
    <source>
        <dbReference type="EMBL" id="ETO91644.1"/>
    </source>
</evidence>
<organism evidence="3 4">
    <name type="scientific">Candidatus Xenolissoclinum pacificiensis L6</name>
    <dbReference type="NCBI Taxonomy" id="1401685"/>
    <lineage>
        <taxon>Bacteria</taxon>
        <taxon>Pseudomonadati</taxon>
        <taxon>Pseudomonadota</taxon>
        <taxon>Alphaproteobacteria</taxon>
        <taxon>Rickettsiales</taxon>
        <taxon>Anaplasmataceae</taxon>
        <taxon>Candidatus Xenolissoclinum</taxon>
    </lineage>
</organism>
<gene>
    <name evidence="3" type="ORF">P857_814</name>
</gene>
<dbReference type="EMBL" id="AXCJ01000001">
    <property type="protein sequence ID" value="ETO91644.1"/>
    <property type="molecule type" value="Genomic_DNA"/>
</dbReference>
<name>W2V078_9RICK</name>
<keyword evidence="4" id="KW-1185">Reference proteome</keyword>
<dbReference type="Proteomes" id="UP000018951">
    <property type="component" value="Unassembled WGS sequence"/>
</dbReference>
<keyword evidence="2" id="KW-0812">Transmembrane</keyword>
<accession>W2V078</accession>
<feature type="transmembrane region" description="Helical" evidence="2">
    <location>
        <begin position="75"/>
        <end position="96"/>
    </location>
</feature>
<reference evidence="3 4" key="1">
    <citation type="journal article" date="2013" name="PLoS ONE">
        <title>Bacterial endosymbiosis in a chordate host: long-term co-evolution and conservation of secondary metabolism.</title>
        <authorList>
            <person name="Kwan J.C."/>
            <person name="Schmidt E.W."/>
        </authorList>
    </citation>
    <scope>NUCLEOTIDE SEQUENCE [LARGE SCALE GENOMIC DNA]</scope>
    <source>
        <strain evidence="4">L6</strain>
    </source>
</reference>
<proteinExistence type="predicted"/>
<evidence type="ECO:0000256" key="1">
    <source>
        <dbReference type="SAM" id="MobiDB-lite"/>
    </source>
</evidence>
<comment type="caution">
    <text evidence="3">The sequence shown here is derived from an EMBL/GenBank/DDBJ whole genome shotgun (WGS) entry which is preliminary data.</text>
</comment>
<feature type="compositionally biased region" description="Polar residues" evidence="1">
    <location>
        <begin position="1"/>
        <end position="13"/>
    </location>
</feature>
<evidence type="ECO:0000313" key="4">
    <source>
        <dbReference type="Proteomes" id="UP000018951"/>
    </source>
</evidence>
<dbReference type="AlphaFoldDB" id="W2V078"/>
<keyword evidence="2" id="KW-1133">Transmembrane helix</keyword>
<protein>
    <submittedName>
        <fullName evidence="3">Uncharacterized protein</fullName>
    </submittedName>
</protein>
<sequence length="581" mass="65458">MNTTQYTTTSLNDYSAGERGQDKDDLFSGGRAIAEADAERGQLINDENVALQGESTDRQQSGVRRFVNRVWSKNWVFYGATLVGLVLTGTGIVAIARSLDNSAPSKSPDVSGACKEQKPLYYLGGGLEGLSSNKTLSEEQLNETISIVNNSCHLDAEEKSELLKYPDIWLNVVKNGGTKEIANFCATFSGMQKEQRFVDFEICEAITCSARVKLDDLYYDLQMSMEKNYLRMEFLGKLCQNNDFKFEYYRREELTERYSYMAEMIAEDIKNTSLQRDFQKSIFSKGEARVTAYDIFSLDDGHNIIFNTLQKALRSDFDSECEWITHSLEKLLELLKQKYFLLKYPSYIDRKLILDLIDLFLYRIGPNCQDYCGQEDEFYRMVSLMKGVHDGTNYMMSEVMQMTVDDIAKEVVFPPEGTPEYEEMVEYRNLHLMHLAYFQECDVYQRDENPVSTLTTPQVSNADVTSDKLNSTAVTENSSVNHTLHSVAQVSNADVTSDKLNSTAVTTENSSVKHTLHSVAQVSNADVTSDKLNSTAVTTENFSVKHTLYSTAQVSSGDITSTKLNSIAVTENSSVNHTLSL</sequence>